<protein>
    <submittedName>
        <fullName evidence="1">Uncharacterized protein</fullName>
    </submittedName>
</protein>
<gene>
    <name evidence="1" type="ORF">H1R20_g10231</name>
</gene>
<dbReference type="AlphaFoldDB" id="A0A9W8J1M5"/>
<feature type="non-terminal residue" evidence="1">
    <location>
        <position position="295"/>
    </location>
</feature>
<evidence type="ECO:0000313" key="2">
    <source>
        <dbReference type="Proteomes" id="UP001140091"/>
    </source>
</evidence>
<dbReference type="Proteomes" id="UP001140091">
    <property type="component" value="Unassembled WGS sequence"/>
</dbReference>
<comment type="caution">
    <text evidence="1">The sequence shown here is derived from an EMBL/GenBank/DDBJ whole genome shotgun (WGS) entry which is preliminary data.</text>
</comment>
<proteinExistence type="predicted"/>
<name>A0A9W8J1M5_9AGAR</name>
<evidence type="ECO:0000313" key="1">
    <source>
        <dbReference type="EMBL" id="KAJ2926881.1"/>
    </source>
</evidence>
<dbReference type="EMBL" id="JANBPK010001043">
    <property type="protein sequence ID" value="KAJ2926881.1"/>
    <property type="molecule type" value="Genomic_DNA"/>
</dbReference>
<sequence length="295" mass="32316">MKRVILTVSQFIPQQLALNDDISKNTILPNLAYGEAGDYGELGCCCYAPFSRPGCSCAGSCRAEHLEDNSEDDRELTRREGSSQACSSWYSSEVKPYQQAIIQAGIQSIKCDPNYAAEDDLADGCDEDTAYKICLSATELLVGIIGTRPEFLTASQSGPPTSASLLKQTSVYRESRIRALVESENLLAQQTSQILTISKLALSQSSSSSTAALHLICLCFGENNPADVTICTAQVKKKLQGAAAGVIAEYSKNIRVWGLAQWLAFVADRWRVWKVHQYLKSEEVYNNAIERCAFD</sequence>
<organism evidence="1 2">
    <name type="scientific">Candolleomyces eurysporus</name>
    <dbReference type="NCBI Taxonomy" id="2828524"/>
    <lineage>
        <taxon>Eukaryota</taxon>
        <taxon>Fungi</taxon>
        <taxon>Dikarya</taxon>
        <taxon>Basidiomycota</taxon>
        <taxon>Agaricomycotina</taxon>
        <taxon>Agaricomycetes</taxon>
        <taxon>Agaricomycetidae</taxon>
        <taxon>Agaricales</taxon>
        <taxon>Agaricineae</taxon>
        <taxon>Psathyrellaceae</taxon>
        <taxon>Candolleomyces</taxon>
    </lineage>
</organism>
<reference evidence="1" key="1">
    <citation type="submission" date="2022-06" db="EMBL/GenBank/DDBJ databases">
        <title>Genome Sequence of Candolleomyces eurysporus.</title>
        <authorList>
            <person name="Buettner E."/>
        </authorList>
    </citation>
    <scope>NUCLEOTIDE SEQUENCE</scope>
    <source>
        <strain evidence="1">VTCC 930004</strain>
    </source>
</reference>
<keyword evidence="2" id="KW-1185">Reference proteome</keyword>
<accession>A0A9W8J1M5</accession>